<keyword evidence="1" id="KW-0732">Signal</keyword>
<dbReference type="Proteomes" id="UP001163255">
    <property type="component" value="Chromosome"/>
</dbReference>
<organism evidence="2 3">
    <name type="scientific">Endozoicomonas euniceicola</name>
    <dbReference type="NCBI Taxonomy" id="1234143"/>
    <lineage>
        <taxon>Bacteria</taxon>
        <taxon>Pseudomonadati</taxon>
        <taxon>Pseudomonadota</taxon>
        <taxon>Gammaproteobacteria</taxon>
        <taxon>Oceanospirillales</taxon>
        <taxon>Endozoicomonadaceae</taxon>
        <taxon>Endozoicomonas</taxon>
    </lineage>
</organism>
<feature type="signal peptide" evidence="1">
    <location>
        <begin position="1"/>
        <end position="39"/>
    </location>
</feature>
<dbReference type="Pfam" id="PF09676">
    <property type="entry name" value="TraV"/>
    <property type="match status" value="1"/>
</dbReference>
<name>A0ABY6GT28_9GAMM</name>
<accession>A0ABY6GT28</accession>
<evidence type="ECO:0000313" key="3">
    <source>
        <dbReference type="Proteomes" id="UP001163255"/>
    </source>
</evidence>
<dbReference type="InterPro" id="IPR014118">
    <property type="entry name" value="T4SS_TraV"/>
</dbReference>
<proteinExistence type="predicted"/>
<keyword evidence="2" id="KW-0449">Lipoprotein</keyword>
<feature type="chain" id="PRO_5047233891" evidence="1">
    <location>
        <begin position="40"/>
        <end position="147"/>
    </location>
</feature>
<protein>
    <submittedName>
        <fullName evidence="2">TraV family lipoprotein</fullName>
    </submittedName>
</protein>
<sequence>MSLLFKPQRHQGTKFLKHFFFVSLCLCGSALLLSGCALLGVGEAEYACPEPGKGVCKSTRQVYRDTDLSTIEPITPPQPTTMTRAEPDLSVVTPESTPNRLPAQILRIWIAPWVDKQGNWHSGGVVMTDIYPREWQSAIPVYSPSDD</sequence>
<keyword evidence="3" id="KW-1185">Reference proteome</keyword>
<evidence type="ECO:0000313" key="2">
    <source>
        <dbReference type="EMBL" id="UYM15921.1"/>
    </source>
</evidence>
<reference evidence="2" key="1">
    <citation type="submission" date="2022-10" db="EMBL/GenBank/DDBJ databases">
        <title>Completed Genome Sequence of two octocoral isolated bacterium, Endozoicomonas euniceicola EF212T and Endozoicomonas gorgoniicola PS125T.</title>
        <authorList>
            <person name="Chiou Y.-J."/>
            <person name="Chen Y.-H."/>
        </authorList>
    </citation>
    <scope>NUCLEOTIDE SEQUENCE</scope>
    <source>
        <strain evidence="2">EF212</strain>
    </source>
</reference>
<gene>
    <name evidence="2" type="ORF">NX720_24390</name>
</gene>
<dbReference type="RefSeq" id="WP_262598164.1">
    <property type="nucleotide sequence ID" value="NZ_CP103300.1"/>
</dbReference>
<dbReference type="EMBL" id="CP103300">
    <property type="protein sequence ID" value="UYM15921.1"/>
    <property type="molecule type" value="Genomic_DNA"/>
</dbReference>
<evidence type="ECO:0000256" key="1">
    <source>
        <dbReference type="SAM" id="SignalP"/>
    </source>
</evidence>